<dbReference type="Proteomes" id="UP000639396">
    <property type="component" value="Unassembled WGS sequence"/>
</dbReference>
<dbReference type="PANTHER" id="PTHR43072">
    <property type="entry name" value="N-ACETYLTRANSFERASE"/>
    <property type="match status" value="1"/>
</dbReference>
<dbReference type="AlphaFoldDB" id="A0A927C749"/>
<dbReference type="PROSITE" id="PS51186">
    <property type="entry name" value="GNAT"/>
    <property type="match status" value="1"/>
</dbReference>
<keyword evidence="2" id="KW-0012">Acyltransferase</keyword>
<protein>
    <submittedName>
        <fullName evidence="4">N-acetyltransferase family protein</fullName>
    </submittedName>
</protein>
<dbReference type="RefSeq" id="WP_190927667.1">
    <property type="nucleotide sequence ID" value="NZ_JACXJA010000014.1"/>
</dbReference>
<proteinExistence type="predicted"/>
<feature type="domain" description="N-acetyltransferase" evidence="3">
    <location>
        <begin position="3"/>
        <end position="164"/>
    </location>
</feature>
<gene>
    <name evidence="4" type="ORF">IDH45_11465</name>
</gene>
<comment type="caution">
    <text evidence="4">The sequence shown here is derived from an EMBL/GenBank/DDBJ whole genome shotgun (WGS) entry which is preliminary data.</text>
</comment>
<reference evidence="4" key="1">
    <citation type="submission" date="2020-09" db="EMBL/GenBank/DDBJ databases">
        <title>A novel bacterium of genus Paenibacillus, isolated from South China Sea.</title>
        <authorList>
            <person name="Huang H."/>
            <person name="Mo K."/>
            <person name="Hu Y."/>
        </authorList>
    </citation>
    <scope>NUCLEOTIDE SEQUENCE</scope>
    <source>
        <strain evidence="4">IB182363</strain>
    </source>
</reference>
<sequence length="166" mass="18808">MILRIRPAVRQDLPKLLDIYNDAVIHSAATFDLTPQTLQERERWFAQFNERFPIIVAENESGVAGYCCLTPYRPKPAYQLTAELSIYLDTDCRGGGIGSVLLQHMIDMARDLGFHVLISGITGGNEASVRLHRKFGFTEAGVLREVGCKFNAWQDVYLYQLILERT</sequence>
<dbReference type="SUPFAM" id="SSF55729">
    <property type="entry name" value="Acyl-CoA N-acyltransferases (Nat)"/>
    <property type="match status" value="1"/>
</dbReference>
<dbReference type="InterPro" id="IPR016181">
    <property type="entry name" value="Acyl_CoA_acyltransferase"/>
</dbReference>
<keyword evidence="5" id="KW-1185">Reference proteome</keyword>
<organism evidence="4 5">
    <name type="scientific">Paenibacillus oceani</name>
    <dbReference type="NCBI Taxonomy" id="2772510"/>
    <lineage>
        <taxon>Bacteria</taxon>
        <taxon>Bacillati</taxon>
        <taxon>Bacillota</taxon>
        <taxon>Bacilli</taxon>
        <taxon>Bacillales</taxon>
        <taxon>Paenibacillaceae</taxon>
        <taxon>Paenibacillus</taxon>
    </lineage>
</organism>
<dbReference type="PANTHER" id="PTHR43072:SF23">
    <property type="entry name" value="UPF0039 PROTEIN C11D3.02C"/>
    <property type="match status" value="1"/>
</dbReference>
<dbReference type="Gene3D" id="3.40.630.30">
    <property type="match status" value="1"/>
</dbReference>
<evidence type="ECO:0000256" key="1">
    <source>
        <dbReference type="ARBA" id="ARBA00022679"/>
    </source>
</evidence>
<name>A0A927C749_9BACL</name>
<dbReference type="CDD" id="cd04301">
    <property type="entry name" value="NAT_SF"/>
    <property type="match status" value="1"/>
</dbReference>
<dbReference type="Pfam" id="PF13420">
    <property type="entry name" value="Acetyltransf_4"/>
    <property type="match status" value="1"/>
</dbReference>
<evidence type="ECO:0000259" key="3">
    <source>
        <dbReference type="PROSITE" id="PS51186"/>
    </source>
</evidence>
<dbReference type="EMBL" id="JACXJA010000014">
    <property type="protein sequence ID" value="MBD2862603.1"/>
    <property type="molecule type" value="Genomic_DNA"/>
</dbReference>
<dbReference type="InterPro" id="IPR000182">
    <property type="entry name" value="GNAT_dom"/>
</dbReference>
<evidence type="ECO:0000313" key="5">
    <source>
        <dbReference type="Proteomes" id="UP000639396"/>
    </source>
</evidence>
<evidence type="ECO:0000256" key="2">
    <source>
        <dbReference type="ARBA" id="ARBA00023315"/>
    </source>
</evidence>
<evidence type="ECO:0000313" key="4">
    <source>
        <dbReference type="EMBL" id="MBD2862603.1"/>
    </source>
</evidence>
<keyword evidence="1" id="KW-0808">Transferase</keyword>
<dbReference type="GO" id="GO:0016747">
    <property type="term" value="F:acyltransferase activity, transferring groups other than amino-acyl groups"/>
    <property type="evidence" value="ECO:0007669"/>
    <property type="project" value="InterPro"/>
</dbReference>
<accession>A0A927C749</accession>